<dbReference type="EMBL" id="AP008231">
    <property type="protein sequence ID" value="BAD80569.1"/>
    <property type="molecule type" value="Genomic_DNA"/>
</dbReference>
<dbReference type="GeneID" id="72430582"/>
<evidence type="ECO:0000313" key="2">
    <source>
        <dbReference type="Proteomes" id="UP000001175"/>
    </source>
</evidence>
<dbReference type="KEGG" id="syc:syc2379_c"/>
<dbReference type="eggNOG" id="ENOG50316YV">
    <property type="taxonomic scope" value="Bacteria"/>
</dbReference>
<name>A0A0H3K9B1_SYNP6</name>
<dbReference type="GO" id="GO:0003677">
    <property type="term" value="F:DNA binding"/>
    <property type="evidence" value="ECO:0007669"/>
    <property type="project" value="InterPro"/>
</dbReference>
<proteinExistence type="predicted"/>
<dbReference type="Gene3D" id="2.30.31.10">
    <property type="entry name" value="Transcriptional Coactivator Pc4, Chain A"/>
    <property type="match status" value="1"/>
</dbReference>
<dbReference type="RefSeq" id="WP_011244689.1">
    <property type="nucleotide sequence ID" value="NC_006576.1"/>
</dbReference>
<evidence type="ECO:0008006" key="3">
    <source>
        <dbReference type="Google" id="ProtNLM"/>
    </source>
</evidence>
<dbReference type="SMR" id="A0A0H3K9B1"/>
<dbReference type="InterPro" id="IPR014947">
    <property type="entry name" value="DUF1818"/>
</dbReference>
<evidence type="ECO:0000313" key="1">
    <source>
        <dbReference type="EMBL" id="BAD80569.1"/>
    </source>
</evidence>
<dbReference type="Pfam" id="PF08848">
    <property type="entry name" value="DUF1818"/>
    <property type="match status" value="1"/>
</dbReference>
<dbReference type="GO" id="GO:0006355">
    <property type="term" value="P:regulation of DNA-templated transcription"/>
    <property type="evidence" value="ECO:0007669"/>
    <property type="project" value="InterPro"/>
</dbReference>
<sequence>MGRILREGAGWRLGWDETAHRYPGLVGTTDWAVELTAAEMADFCRLVQQLAETIAAIAPELMPEERLQIEAESALLWLEAEGFADAYELRLILASDRRVEACWPAAAVPALVAATHTLKGF</sequence>
<dbReference type="Proteomes" id="UP000001175">
    <property type="component" value="Chromosome"/>
</dbReference>
<accession>A0A0H3K9B1</accession>
<protein>
    <recommendedName>
        <fullName evidence="3">DUF1818 domain-containing protein</fullName>
    </recommendedName>
</protein>
<organism evidence="1 2">
    <name type="scientific">Synechococcus sp. (strain ATCC 27144 / PCC 6301 / SAUG 1402/1)</name>
    <name type="common">Anacystis nidulans</name>
    <dbReference type="NCBI Taxonomy" id="269084"/>
    <lineage>
        <taxon>Bacteria</taxon>
        <taxon>Bacillati</taxon>
        <taxon>Cyanobacteriota</taxon>
        <taxon>Cyanophyceae</taxon>
        <taxon>Synechococcales</taxon>
        <taxon>Synechococcaceae</taxon>
        <taxon>Synechococcus</taxon>
    </lineage>
</organism>
<dbReference type="AlphaFoldDB" id="A0A0H3K9B1"/>
<reference evidence="1 2" key="1">
    <citation type="journal article" date="2007" name="Photosyn. Res.">
        <title>Complete nucleotide sequence of the freshwater unicellular cyanobacterium Synechococcus elongatus PCC 6301 chromosome: gene content and organization.</title>
        <authorList>
            <person name="Sugita C."/>
            <person name="Ogata K."/>
            <person name="Shikata M."/>
            <person name="Jikuya H."/>
            <person name="Takano J."/>
            <person name="Furumichi M."/>
            <person name="Kanehisa M."/>
            <person name="Omata T."/>
            <person name="Sugiura M."/>
            <person name="Sugita M."/>
        </authorList>
    </citation>
    <scope>NUCLEOTIDE SEQUENCE [LARGE SCALE GENOMIC DNA]</scope>
    <source>
        <strain evidence="2">ATCC 27144 / PCC 6301 / SAUG 1402/1</strain>
    </source>
</reference>
<dbReference type="SUPFAM" id="SSF54447">
    <property type="entry name" value="ssDNA-binding transcriptional regulator domain"/>
    <property type="match status" value="1"/>
</dbReference>
<gene>
    <name evidence="1" type="ordered locus">syc2379_c</name>
</gene>
<dbReference type="InterPro" id="IPR009044">
    <property type="entry name" value="ssDNA-bd_transcriptional_reg"/>
</dbReference>